<evidence type="ECO:0000313" key="1">
    <source>
        <dbReference type="Proteomes" id="UP000887565"/>
    </source>
</evidence>
<dbReference type="WBParaSite" id="nRc.2.0.1.t40641-RA">
    <property type="protein sequence ID" value="nRc.2.0.1.t40641-RA"/>
    <property type="gene ID" value="nRc.2.0.1.g40641"/>
</dbReference>
<keyword evidence="1" id="KW-1185">Reference proteome</keyword>
<dbReference type="AlphaFoldDB" id="A0A915KPC6"/>
<sequence>CCSGFGTDSVVRFAVATEIRDAGQRKPVNDAKNDWRRQCNRLVSTEGRYTGASARFIAQGPLPGIPTDSALKVVSQLKLMNLLDSSSVTEAMRVALTAAYVVLWAPAALRILGPDVAQGALEFIAHGTIHATPVNKILLDSEPSSPAVDAVRRHLQQLLPRHCQQ</sequence>
<name>A0A915KPC6_ROMCU</name>
<organism evidence="1 2">
    <name type="scientific">Romanomermis culicivorax</name>
    <name type="common">Nematode worm</name>
    <dbReference type="NCBI Taxonomy" id="13658"/>
    <lineage>
        <taxon>Eukaryota</taxon>
        <taxon>Metazoa</taxon>
        <taxon>Ecdysozoa</taxon>
        <taxon>Nematoda</taxon>
        <taxon>Enoplea</taxon>
        <taxon>Dorylaimia</taxon>
        <taxon>Mermithida</taxon>
        <taxon>Mermithoidea</taxon>
        <taxon>Mermithidae</taxon>
        <taxon>Romanomermis</taxon>
    </lineage>
</organism>
<protein>
    <submittedName>
        <fullName evidence="2">Uncharacterized protein</fullName>
    </submittedName>
</protein>
<reference evidence="2" key="1">
    <citation type="submission" date="2022-11" db="UniProtKB">
        <authorList>
            <consortium name="WormBaseParasite"/>
        </authorList>
    </citation>
    <scope>IDENTIFICATION</scope>
</reference>
<proteinExistence type="predicted"/>
<dbReference type="Proteomes" id="UP000887565">
    <property type="component" value="Unplaced"/>
</dbReference>
<accession>A0A915KPC6</accession>
<evidence type="ECO:0000313" key="2">
    <source>
        <dbReference type="WBParaSite" id="nRc.2.0.1.t40641-RA"/>
    </source>
</evidence>